<comment type="PTM">
    <text evidence="6">The conversion to 3-oxoalanine (also known as C-formylglycine, FGly), of a serine or cysteine residue in prokaryotes and of a cysteine residue in eukaryotes, is critical for catalytic activity.</text>
</comment>
<dbReference type="SUPFAM" id="SSF53649">
    <property type="entry name" value="Alkaline phosphatase-like"/>
    <property type="match status" value="1"/>
</dbReference>
<dbReference type="HOGENOM" id="CLU_006332_4_1_1"/>
<evidence type="ECO:0000313" key="9">
    <source>
        <dbReference type="EMBL" id="EDW72059.2"/>
    </source>
</evidence>
<evidence type="ECO:0000256" key="6">
    <source>
        <dbReference type="PIRSR" id="PIRSR036666-50"/>
    </source>
</evidence>
<sequence length="506" mass="57589">MENWFQRQHTSPALRALNLILSLSLLCLVSGYVLPNIVVILSDDQDVELHGMFPLQETMDLIGRAGAQFNNAYTSTPLCCPARASILTGQYAHNHRTTNNSISGGCNGQLWKTRSEPRALPVLLAERGYRTFYAGKYLNEFRGEHVPPGWTEFHGLHGNSRYYNYTLLQNGRNVSYTDTYLTDLISDLAVDFIQQEVQWKRMNPFFVMLAPPAAHAPYTPAPRHEGTFAKWKALRTPSFNVPTKDKHWLVGSSKVLPNETIATIDKYFQKRWESLLAVDEMVSTLVALLNETQLLDNTYIVYTSDNGYHLGQFSQPFDKRQPYETDIRVPLLVRGPGIAKGSDIQSVVSLIDLAPTILTWANALIPSYMDGQSFNENLLKPLPSGINETYKRHLLIEYWGEGNYKTYNPECPGSPKDRLAQCTTDADCHCQDAWNNTYACVRDFQYKVDRIYCEFRDTENTLEAYDLKEDPYQMKNIAYDLLPIERALYGIMLQNLTKCSGHSCNL</sequence>
<dbReference type="InterPro" id="IPR000917">
    <property type="entry name" value="Sulfatase_N"/>
</dbReference>
<keyword evidence="3" id="KW-0732">Signal</keyword>
<dbReference type="FunCoup" id="B4MIX0">
    <property type="interactions" value="647"/>
</dbReference>
<comment type="similarity">
    <text evidence="2">Belongs to the sulfatase family.</text>
</comment>
<dbReference type="GO" id="GO:0008449">
    <property type="term" value="F:N-acetylglucosamine-6-sulfatase activity"/>
    <property type="evidence" value="ECO:0007669"/>
    <property type="project" value="InterPro"/>
</dbReference>
<dbReference type="eggNOG" id="KOG3731">
    <property type="taxonomic scope" value="Eukaryota"/>
</dbReference>
<dbReference type="PANTHER" id="PTHR43108">
    <property type="entry name" value="N-ACETYLGLUCOSAMINE-6-SULFATASE FAMILY MEMBER"/>
    <property type="match status" value="1"/>
</dbReference>
<dbReference type="STRING" id="7260.B4MIX0"/>
<accession>B4MIX0</accession>
<evidence type="ECO:0000256" key="4">
    <source>
        <dbReference type="ARBA" id="ARBA00022801"/>
    </source>
</evidence>
<keyword evidence="5" id="KW-0325">Glycoprotein</keyword>
<protein>
    <recommendedName>
        <fullName evidence="8">Sulfatase N-terminal domain-containing protein</fullName>
    </recommendedName>
</protein>
<dbReference type="GO" id="GO:0005539">
    <property type="term" value="F:glycosaminoglycan binding"/>
    <property type="evidence" value="ECO:0007669"/>
    <property type="project" value="TreeGrafter"/>
</dbReference>
<evidence type="ECO:0000256" key="5">
    <source>
        <dbReference type="ARBA" id="ARBA00023180"/>
    </source>
</evidence>
<feature type="domain" description="Sulfatase N-terminal" evidence="8">
    <location>
        <begin position="35"/>
        <end position="362"/>
    </location>
</feature>
<evidence type="ECO:0000256" key="3">
    <source>
        <dbReference type="ARBA" id="ARBA00022729"/>
    </source>
</evidence>
<dbReference type="PROSITE" id="PS00523">
    <property type="entry name" value="SULFATASE_1"/>
    <property type="match status" value="1"/>
</dbReference>
<feature type="modified residue" description="3-oxoalanine (Cys)" evidence="6">
    <location>
        <position position="79"/>
    </location>
</feature>
<reference evidence="9 10" key="1">
    <citation type="journal article" date="2007" name="Nature">
        <title>Evolution of genes and genomes on the Drosophila phylogeny.</title>
        <authorList>
            <consortium name="Drosophila 12 Genomes Consortium"/>
            <person name="Clark A.G."/>
            <person name="Eisen M.B."/>
            <person name="Smith D.R."/>
            <person name="Bergman C.M."/>
            <person name="Oliver B."/>
            <person name="Markow T.A."/>
            <person name="Kaufman T.C."/>
            <person name="Kellis M."/>
            <person name="Gelbart W."/>
            <person name="Iyer V.N."/>
            <person name="Pollard D.A."/>
            <person name="Sackton T.B."/>
            <person name="Larracuente A.M."/>
            <person name="Singh N.D."/>
            <person name="Abad J.P."/>
            <person name="Abt D.N."/>
            <person name="Adryan B."/>
            <person name="Aguade M."/>
            <person name="Akashi H."/>
            <person name="Anderson W.W."/>
            <person name="Aquadro C.F."/>
            <person name="Ardell D.H."/>
            <person name="Arguello R."/>
            <person name="Artieri C.G."/>
            <person name="Barbash D.A."/>
            <person name="Barker D."/>
            <person name="Barsanti P."/>
            <person name="Batterham P."/>
            <person name="Batzoglou S."/>
            <person name="Begun D."/>
            <person name="Bhutkar A."/>
            <person name="Blanco E."/>
            <person name="Bosak S.A."/>
            <person name="Bradley R.K."/>
            <person name="Brand A.D."/>
            <person name="Brent M.R."/>
            <person name="Brooks A.N."/>
            <person name="Brown R.H."/>
            <person name="Butlin R.K."/>
            <person name="Caggese C."/>
            <person name="Calvi B.R."/>
            <person name="Bernardo de Carvalho A."/>
            <person name="Caspi A."/>
            <person name="Castrezana S."/>
            <person name="Celniker S.E."/>
            <person name="Chang J.L."/>
            <person name="Chapple C."/>
            <person name="Chatterji S."/>
            <person name="Chinwalla A."/>
            <person name="Civetta A."/>
            <person name="Clifton S.W."/>
            <person name="Comeron J.M."/>
            <person name="Costello J.C."/>
            <person name="Coyne J.A."/>
            <person name="Daub J."/>
            <person name="David R.G."/>
            <person name="Delcher A.L."/>
            <person name="Delehaunty K."/>
            <person name="Do C.B."/>
            <person name="Ebling H."/>
            <person name="Edwards K."/>
            <person name="Eickbush T."/>
            <person name="Evans J.D."/>
            <person name="Filipski A."/>
            <person name="Findeiss S."/>
            <person name="Freyhult E."/>
            <person name="Fulton L."/>
            <person name="Fulton R."/>
            <person name="Garcia A.C."/>
            <person name="Gardiner A."/>
            <person name="Garfield D.A."/>
            <person name="Garvin B.E."/>
            <person name="Gibson G."/>
            <person name="Gilbert D."/>
            <person name="Gnerre S."/>
            <person name="Godfrey J."/>
            <person name="Good R."/>
            <person name="Gotea V."/>
            <person name="Gravely B."/>
            <person name="Greenberg A.J."/>
            <person name="Griffiths-Jones S."/>
            <person name="Gross S."/>
            <person name="Guigo R."/>
            <person name="Gustafson E.A."/>
            <person name="Haerty W."/>
            <person name="Hahn M.W."/>
            <person name="Halligan D.L."/>
            <person name="Halpern A.L."/>
            <person name="Halter G.M."/>
            <person name="Han M.V."/>
            <person name="Heger A."/>
            <person name="Hillier L."/>
            <person name="Hinrichs A.S."/>
            <person name="Holmes I."/>
            <person name="Hoskins R.A."/>
            <person name="Hubisz M.J."/>
            <person name="Hultmark D."/>
            <person name="Huntley M.A."/>
            <person name="Jaffe D.B."/>
            <person name="Jagadeeshan S."/>
            <person name="Jeck W.R."/>
            <person name="Johnson J."/>
            <person name="Jones C.D."/>
            <person name="Jordan W.C."/>
            <person name="Karpen G.H."/>
            <person name="Kataoka E."/>
            <person name="Keightley P.D."/>
            <person name="Kheradpour P."/>
            <person name="Kirkness E.F."/>
            <person name="Koerich L.B."/>
            <person name="Kristiansen K."/>
            <person name="Kudrna D."/>
            <person name="Kulathinal R.J."/>
            <person name="Kumar S."/>
            <person name="Kwok R."/>
            <person name="Lander E."/>
            <person name="Langley C.H."/>
            <person name="Lapoint R."/>
            <person name="Lazzaro B.P."/>
            <person name="Lee S.J."/>
            <person name="Levesque L."/>
            <person name="Li R."/>
            <person name="Lin C.F."/>
            <person name="Lin M.F."/>
            <person name="Lindblad-Toh K."/>
            <person name="Llopart A."/>
            <person name="Long M."/>
            <person name="Low L."/>
            <person name="Lozovsky E."/>
            <person name="Lu J."/>
            <person name="Luo M."/>
            <person name="Machado C.A."/>
            <person name="Makalowski W."/>
            <person name="Marzo M."/>
            <person name="Matsuda M."/>
            <person name="Matzkin L."/>
            <person name="McAllister B."/>
            <person name="McBride C.S."/>
            <person name="McKernan B."/>
            <person name="McKernan K."/>
            <person name="Mendez-Lago M."/>
            <person name="Minx P."/>
            <person name="Mollenhauer M.U."/>
            <person name="Montooth K."/>
            <person name="Mount S.M."/>
            <person name="Mu X."/>
            <person name="Myers E."/>
            <person name="Negre B."/>
            <person name="Newfeld S."/>
            <person name="Nielsen R."/>
            <person name="Noor M.A."/>
            <person name="O'Grady P."/>
            <person name="Pachter L."/>
            <person name="Papaceit M."/>
            <person name="Parisi M.J."/>
            <person name="Parisi M."/>
            <person name="Parts L."/>
            <person name="Pedersen J.S."/>
            <person name="Pesole G."/>
            <person name="Phillippy A.M."/>
            <person name="Ponting C.P."/>
            <person name="Pop M."/>
            <person name="Porcelli D."/>
            <person name="Powell J.R."/>
            <person name="Prohaska S."/>
            <person name="Pruitt K."/>
            <person name="Puig M."/>
            <person name="Quesneville H."/>
            <person name="Ram K.R."/>
            <person name="Rand D."/>
            <person name="Rasmussen M.D."/>
            <person name="Reed L.K."/>
            <person name="Reenan R."/>
            <person name="Reily A."/>
            <person name="Remington K.A."/>
            <person name="Rieger T.T."/>
            <person name="Ritchie M.G."/>
            <person name="Robin C."/>
            <person name="Rogers Y.H."/>
            <person name="Rohde C."/>
            <person name="Rozas J."/>
            <person name="Rubenfield M.J."/>
            <person name="Ruiz A."/>
            <person name="Russo S."/>
            <person name="Salzberg S.L."/>
            <person name="Sanchez-Gracia A."/>
            <person name="Saranga D.J."/>
            <person name="Sato H."/>
            <person name="Schaeffer S.W."/>
            <person name="Schatz M.C."/>
            <person name="Schlenke T."/>
            <person name="Schwartz R."/>
            <person name="Segarra C."/>
            <person name="Singh R.S."/>
            <person name="Sirot L."/>
            <person name="Sirota M."/>
            <person name="Sisneros N.B."/>
            <person name="Smith C.D."/>
            <person name="Smith T.F."/>
            <person name="Spieth J."/>
            <person name="Stage D.E."/>
            <person name="Stark A."/>
            <person name="Stephan W."/>
            <person name="Strausberg R.L."/>
            <person name="Strempel S."/>
            <person name="Sturgill D."/>
            <person name="Sutton G."/>
            <person name="Sutton G.G."/>
            <person name="Tao W."/>
            <person name="Teichmann S."/>
            <person name="Tobari Y.N."/>
            <person name="Tomimura Y."/>
            <person name="Tsolas J.M."/>
            <person name="Valente V.L."/>
            <person name="Venter E."/>
            <person name="Venter J.C."/>
            <person name="Vicario S."/>
            <person name="Vieira F.G."/>
            <person name="Vilella A.J."/>
            <person name="Villasante A."/>
            <person name="Walenz B."/>
            <person name="Wang J."/>
            <person name="Wasserman M."/>
            <person name="Watts T."/>
            <person name="Wilson D."/>
            <person name="Wilson R.K."/>
            <person name="Wing R.A."/>
            <person name="Wolfner M.F."/>
            <person name="Wong A."/>
            <person name="Wong G.K."/>
            <person name="Wu C.I."/>
            <person name="Wu G."/>
            <person name="Yamamoto D."/>
            <person name="Yang H.P."/>
            <person name="Yang S.P."/>
            <person name="Yorke J.A."/>
            <person name="Yoshida K."/>
            <person name="Zdobnov E."/>
            <person name="Zhang P."/>
            <person name="Zhang Y."/>
            <person name="Zimin A.V."/>
            <person name="Baldwin J."/>
            <person name="Abdouelleil A."/>
            <person name="Abdulkadir J."/>
            <person name="Abebe A."/>
            <person name="Abera B."/>
            <person name="Abreu J."/>
            <person name="Acer S.C."/>
            <person name="Aftuck L."/>
            <person name="Alexander A."/>
            <person name="An P."/>
            <person name="Anderson E."/>
            <person name="Anderson S."/>
            <person name="Arachi H."/>
            <person name="Azer M."/>
            <person name="Bachantsang P."/>
            <person name="Barry A."/>
            <person name="Bayul T."/>
            <person name="Berlin A."/>
            <person name="Bessette D."/>
            <person name="Bloom T."/>
            <person name="Blye J."/>
            <person name="Boguslavskiy L."/>
            <person name="Bonnet C."/>
            <person name="Boukhgalter B."/>
            <person name="Bourzgui I."/>
            <person name="Brown A."/>
            <person name="Cahill P."/>
            <person name="Channer S."/>
            <person name="Cheshatsang Y."/>
            <person name="Chuda L."/>
            <person name="Citroen M."/>
            <person name="Collymore A."/>
            <person name="Cooke P."/>
            <person name="Costello M."/>
            <person name="D'Aco K."/>
            <person name="Daza R."/>
            <person name="De Haan G."/>
            <person name="DeGray S."/>
            <person name="DeMaso C."/>
            <person name="Dhargay N."/>
            <person name="Dooley K."/>
            <person name="Dooley E."/>
            <person name="Doricent M."/>
            <person name="Dorje P."/>
            <person name="Dorjee K."/>
            <person name="Dupes A."/>
            <person name="Elong R."/>
            <person name="Falk J."/>
            <person name="Farina A."/>
            <person name="Faro S."/>
            <person name="Ferguson D."/>
            <person name="Fisher S."/>
            <person name="Foley C.D."/>
            <person name="Franke A."/>
            <person name="Friedrich D."/>
            <person name="Gadbois L."/>
            <person name="Gearin G."/>
            <person name="Gearin C.R."/>
            <person name="Giannoukos G."/>
            <person name="Goode T."/>
            <person name="Graham J."/>
            <person name="Grandbois E."/>
            <person name="Grewal S."/>
            <person name="Gyaltsen K."/>
            <person name="Hafez N."/>
            <person name="Hagos B."/>
            <person name="Hall J."/>
            <person name="Henson C."/>
            <person name="Hollinger A."/>
            <person name="Honan T."/>
            <person name="Huard M.D."/>
            <person name="Hughes L."/>
            <person name="Hurhula B."/>
            <person name="Husby M.E."/>
            <person name="Kamat A."/>
            <person name="Kanga B."/>
            <person name="Kashin S."/>
            <person name="Khazanovich D."/>
            <person name="Kisner P."/>
            <person name="Lance K."/>
            <person name="Lara M."/>
            <person name="Lee W."/>
            <person name="Lennon N."/>
            <person name="Letendre F."/>
            <person name="LeVine R."/>
            <person name="Lipovsky A."/>
            <person name="Liu X."/>
            <person name="Liu J."/>
            <person name="Liu S."/>
            <person name="Lokyitsang T."/>
            <person name="Lokyitsang Y."/>
            <person name="Lubonja R."/>
            <person name="Lui A."/>
            <person name="MacDonald P."/>
            <person name="Magnisalis V."/>
            <person name="Maru K."/>
            <person name="Matthews C."/>
            <person name="McCusker W."/>
            <person name="McDonough S."/>
            <person name="Mehta T."/>
            <person name="Meldrim J."/>
            <person name="Meneus L."/>
            <person name="Mihai O."/>
            <person name="Mihalev A."/>
            <person name="Mihova T."/>
            <person name="Mittelman R."/>
            <person name="Mlenga V."/>
            <person name="Montmayeur A."/>
            <person name="Mulrain L."/>
            <person name="Navidi A."/>
            <person name="Naylor J."/>
            <person name="Negash T."/>
            <person name="Nguyen T."/>
            <person name="Nguyen N."/>
            <person name="Nicol R."/>
            <person name="Norbu C."/>
            <person name="Norbu N."/>
            <person name="Novod N."/>
            <person name="O'Neill B."/>
            <person name="Osman S."/>
            <person name="Markiewicz E."/>
            <person name="Oyono O.L."/>
            <person name="Patti C."/>
            <person name="Phunkhang P."/>
            <person name="Pierre F."/>
            <person name="Priest M."/>
            <person name="Raghuraman S."/>
            <person name="Rege F."/>
            <person name="Reyes R."/>
            <person name="Rise C."/>
            <person name="Rogov P."/>
            <person name="Ross K."/>
            <person name="Ryan E."/>
            <person name="Settipalli S."/>
            <person name="Shea T."/>
            <person name="Sherpa N."/>
            <person name="Shi L."/>
            <person name="Shih D."/>
            <person name="Sparrow T."/>
            <person name="Spaulding J."/>
            <person name="Stalker J."/>
            <person name="Stange-Thomann N."/>
            <person name="Stavropoulos S."/>
            <person name="Stone C."/>
            <person name="Strader C."/>
            <person name="Tesfaye S."/>
            <person name="Thomson T."/>
            <person name="Thoulutsang Y."/>
            <person name="Thoulutsang D."/>
            <person name="Topham K."/>
            <person name="Topping I."/>
            <person name="Tsamla T."/>
            <person name="Vassiliev H."/>
            <person name="Vo A."/>
            <person name="Wangchuk T."/>
            <person name="Wangdi T."/>
            <person name="Weiand M."/>
            <person name="Wilkinson J."/>
            <person name="Wilson A."/>
            <person name="Yadav S."/>
            <person name="Young G."/>
            <person name="Yu Q."/>
            <person name="Zembek L."/>
            <person name="Zhong D."/>
            <person name="Zimmer A."/>
            <person name="Zwirko Z."/>
            <person name="Jaffe D.B."/>
            <person name="Alvarez P."/>
            <person name="Brockman W."/>
            <person name="Butler J."/>
            <person name="Chin C."/>
            <person name="Gnerre S."/>
            <person name="Grabherr M."/>
            <person name="Kleber M."/>
            <person name="Mauceli E."/>
            <person name="MacCallum I."/>
        </authorList>
    </citation>
    <scope>NUCLEOTIDE SEQUENCE [LARGE SCALE GENOMIC DNA]</scope>
    <source>
        <strain evidence="10">Tucson 14030-0811.24</strain>
    </source>
</reference>
<dbReference type="GO" id="GO:0030203">
    <property type="term" value="P:glycosaminoglycan metabolic process"/>
    <property type="evidence" value="ECO:0007669"/>
    <property type="project" value="InterPro"/>
</dbReference>
<keyword evidence="7" id="KW-0472">Membrane</keyword>
<dbReference type="InterPro" id="IPR017850">
    <property type="entry name" value="Alkaline_phosphatase_core_sf"/>
</dbReference>
<dbReference type="InterPro" id="IPR012251">
    <property type="entry name" value="GlcNAc_6-SO4ase"/>
</dbReference>
<organism evidence="9 10">
    <name type="scientific">Drosophila willistoni</name>
    <name type="common">Fruit fly</name>
    <dbReference type="NCBI Taxonomy" id="7260"/>
    <lineage>
        <taxon>Eukaryota</taxon>
        <taxon>Metazoa</taxon>
        <taxon>Ecdysozoa</taxon>
        <taxon>Arthropoda</taxon>
        <taxon>Hexapoda</taxon>
        <taxon>Insecta</taxon>
        <taxon>Pterygota</taxon>
        <taxon>Neoptera</taxon>
        <taxon>Endopterygota</taxon>
        <taxon>Diptera</taxon>
        <taxon>Brachycera</taxon>
        <taxon>Muscomorpha</taxon>
        <taxon>Ephydroidea</taxon>
        <taxon>Drosophilidae</taxon>
        <taxon>Drosophila</taxon>
        <taxon>Sophophora</taxon>
    </lineage>
</organism>
<dbReference type="PANTHER" id="PTHR43108:SF8">
    <property type="entry name" value="SD21168P"/>
    <property type="match status" value="1"/>
</dbReference>
<evidence type="ECO:0000259" key="8">
    <source>
        <dbReference type="Pfam" id="PF00884"/>
    </source>
</evidence>
<dbReference type="InParanoid" id="B4MIX0"/>
<keyword evidence="10" id="KW-1185">Reference proteome</keyword>
<dbReference type="InterPro" id="IPR024607">
    <property type="entry name" value="Sulfatase_CS"/>
</dbReference>
<evidence type="ECO:0000256" key="2">
    <source>
        <dbReference type="ARBA" id="ARBA00008779"/>
    </source>
</evidence>
<evidence type="ECO:0000256" key="7">
    <source>
        <dbReference type="SAM" id="Phobius"/>
    </source>
</evidence>
<feature type="transmembrane region" description="Helical" evidence="7">
    <location>
        <begin position="12"/>
        <end position="34"/>
    </location>
</feature>
<dbReference type="Gene3D" id="3.40.720.10">
    <property type="entry name" value="Alkaline Phosphatase, subunit A"/>
    <property type="match status" value="1"/>
</dbReference>
<dbReference type="CDD" id="cd16147">
    <property type="entry name" value="G6S"/>
    <property type="match status" value="1"/>
</dbReference>
<keyword evidence="7" id="KW-0812">Transmembrane</keyword>
<keyword evidence="4 9" id="KW-0378">Hydrolase</keyword>
<dbReference type="PIRSF" id="PIRSF036666">
    <property type="entry name" value="G6S"/>
    <property type="match status" value="1"/>
</dbReference>
<dbReference type="Pfam" id="PF00884">
    <property type="entry name" value="Sulfatase"/>
    <property type="match status" value="1"/>
</dbReference>
<dbReference type="OrthoDB" id="96314at2759"/>
<proteinExistence type="inferred from homology"/>
<comment type="cofactor">
    <cofactor evidence="1">
        <name>Ca(2+)</name>
        <dbReference type="ChEBI" id="CHEBI:29108"/>
    </cofactor>
</comment>
<dbReference type="EMBL" id="CH963719">
    <property type="protein sequence ID" value="EDW72059.2"/>
    <property type="molecule type" value="Genomic_DNA"/>
</dbReference>
<evidence type="ECO:0000313" key="10">
    <source>
        <dbReference type="Proteomes" id="UP000007798"/>
    </source>
</evidence>
<name>B4MIX0_DROWI</name>
<dbReference type="AlphaFoldDB" id="B4MIX0"/>
<dbReference type="Proteomes" id="UP000007798">
    <property type="component" value="Unassembled WGS sequence"/>
</dbReference>
<dbReference type="PROSITE" id="PS00149">
    <property type="entry name" value="SULFATASE_2"/>
    <property type="match status" value="1"/>
</dbReference>
<gene>
    <name evidence="9" type="primary">Dwil\GK10744</name>
    <name evidence="9" type="ORF">Dwil_GK10744</name>
</gene>
<keyword evidence="7" id="KW-1133">Transmembrane helix</keyword>
<evidence type="ECO:0000256" key="1">
    <source>
        <dbReference type="ARBA" id="ARBA00001913"/>
    </source>
</evidence>